<feature type="transmembrane region" description="Helical" evidence="6">
    <location>
        <begin position="132"/>
        <end position="152"/>
    </location>
</feature>
<dbReference type="GO" id="GO:0005886">
    <property type="term" value="C:plasma membrane"/>
    <property type="evidence" value="ECO:0007669"/>
    <property type="project" value="UniProtKB-SubCell"/>
</dbReference>
<keyword evidence="3 6" id="KW-0812">Transmembrane</keyword>
<dbReference type="RefSeq" id="WP_043871945.1">
    <property type="nucleotide sequence ID" value="NZ_CP004393.1"/>
</dbReference>
<keyword evidence="5 6" id="KW-0472">Membrane</keyword>
<dbReference type="EMBL" id="CP004393">
    <property type="protein sequence ID" value="AJE48421.1"/>
    <property type="molecule type" value="Genomic_DNA"/>
</dbReference>
<dbReference type="KEGG" id="cid:P73_3706"/>
<evidence type="ECO:0000313" key="8">
    <source>
        <dbReference type="Proteomes" id="UP000031521"/>
    </source>
</evidence>
<feature type="transmembrane region" description="Helical" evidence="6">
    <location>
        <begin position="46"/>
        <end position="74"/>
    </location>
</feature>
<evidence type="ECO:0000256" key="5">
    <source>
        <dbReference type="ARBA" id="ARBA00023136"/>
    </source>
</evidence>
<keyword evidence="2" id="KW-1003">Cell membrane</keyword>
<evidence type="ECO:0000256" key="1">
    <source>
        <dbReference type="ARBA" id="ARBA00004651"/>
    </source>
</evidence>
<feature type="transmembrane region" description="Helical" evidence="6">
    <location>
        <begin position="280"/>
        <end position="300"/>
    </location>
</feature>
<gene>
    <name evidence="7" type="ORF">P73_3706</name>
</gene>
<dbReference type="NCBIfam" id="NF037997">
    <property type="entry name" value="Na_Pi_symport"/>
    <property type="match status" value="1"/>
</dbReference>
<dbReference type="Proteomes" id="UP000031521">
    <property type="component" value="Chromosome"/>
</dbReference>
<feature type="transmembrane region" description="Helical" evidence="6">
    <location>
        <begin position="215"/>
        <end position="236"/>
    </location>
</feature>
<dbReference type="OrthoDB" id="9763003at2"/>
<proteinExistence type="predicted"/>
<name>A0A0B5E5X1_9RHOB</name>
<dbReference type="PANTHER" id="PTHR10010:SF46">
    <property type="entry name" value="SODIUM-DEPENDENT PHOSPHATE TRANSPORT PROTEIN 2B"/>
    <property type="match status" value="1"/>
</dbReference>
<protein>
    <submittedName>
        <fullName evidence="7">Na/Pi-cotransporter II-like protein</fullName>
    </submittedName>
</protein>
<keyword evidence="8" id="KW-1185">Reference proteome</keyword>
<dbReference type="AlphaFoldDB" id="A0A0B5E5X1"/>
<evidence type="ECO:0000256" key="4">
    <source>
        <dbReference type="ARBA" id="ARBA00022989"/>
    </source>
</evidence>
<dbReference type="PANTHER" id="PTHR10010">
    <property type="entry name" value="SOLUTE CARRIER FAMILY 34 SODIUM PHOSPHATE , MEMBER 2-RELATED"/>
    <property type="match status" value="1"/>
</dbReference>
<dbReference type="GO" id="GO:0005436">
    <property type="term" value="F:sodium:phosphate symporter activity"/>
    <property type="evidence" value="ECO:0007669"/>
    <property type="project" value="InterPro"/>
</dbReference>
<sequence length="539" mass="57296">MIRETLSAFGGIGMFLVGMLLLTSGLKGLAGGQTRALLVRFTRTPLSGAITGALTTAVVQSSSVTTVAAVGFVASGMLTFSQALGIIFGANIGTTITGWLVATLGFKLDLGELALPLILAGALLQLSGRARLVLLGQAVTGFSLLFVGIDYLKDGLAAFSGVLTPSDFPPDTIIGRLELVAIGIAITLVTQSSSAGVATALAALGAGAINFPQAAALVIGMNVGTTFTALLATVGGGTMARRTGLAHVLFNLMTGLIAFFLLGPFTAVAAPWIAEGSGQIALVGFHSFFNGAGVALMLPVTRQFARLVEWLVPERGSPLTRGLDPAVLGVPNIAAELAVATLARLNTAVCDHLCRSLGADLPPDARLPARAEIEAALIELRDYLDRIRLPADRPDLAATVAECFHALDHLLRLLYRCDQRRRISALGDTPRLRRLRGLIVSAAARQARSPDDPATEEMLDRLRRLLHDQRKHPRDRIVEDAVFGRISDEIALARLDALRWLHRVAYHLWRIRLHQNAIATPRTEAVPQEKETRVDVALD</sequence>
<dbReference type="InterPro" id="IPR003841">
    <property type="entry name" value="Na/Pi_transpt"/>
</dbReference>
<evidence type="ECO:0000256" key="2">
    <source>
        <dbReference type="ARBA" id="ARBA00022475"/>
    </source>
</evidence>
<feature type="transmembrane region" description="Helical" evidence="6">
    <location>
        <begin position="248"/>
        <end position="274"/>
    </location>
</feature>
<keyword evidence="4 6" id="KW-1133">Transmembrane helix</keyword>
<reference evidence="7 8" key="1">
    <citation type="journal article" date="2014" name="Int. J. Syst. Evol. Microbiol.">
        <title>Celeribacter indicus sp. nov., a polycyclic aromatic hydrocarbon-degrading bacterium from deep-sea sediment and reclassification of Huaishuia halophila as Celeribacter halophilus comb. nov.</title>
        <authorList>
            <person name="Lai Q."/>
            <person name="Cao J."/>
            <person name="Yuan J."/>
            <person name="Li F."/>
            <person name="Shao Z."/>
        </authorList>
    </citation>
    <scope>NUCLEOTIDE SEQUENCE [LARGE SCALE GENOMIC DNA]</scope>
    <source>
        <strain evidence="7">P73</strain>
    </source>
</reference>
<organism evidence="7 8">
    <name type="scientific">Celeribacter indicus</name>
    <dbReference type="NCBI Taxonomy" id="1208324"/>
    <lineage>
        <taxon>Bacteria</taxon>
        <taxon>Pseudomonadati</taxon>
        <taxon>Pseudomonadota</taxon>
        <taxon>Alphaproteobacteria</taxon>
        <taxon>Rhodobacterales</taxon>
        <taxon>Roseobacteraceae</taxon>
        <taxon>Celeribacter</taxon>
    </lineage>
</organism>
<dbReference type="Pfam" id="PF02690">
    <property type="entry name" value="Na_Pi_cotrans"/>
    <property type="match status" value="2"/>
</dbReference>
<feature type="transmembrane region" description="Helical" evidence="6">
    <location>
        <begin position="179"/>
        <end position="209"/>
    </location>
</feature>
<feature type="transmembrane region" description="Helical" evidence="6">
    <location>
        <begin position="80"/>
        <end position="101"/>
    </location>
</feature>
<feature type="transmembrane region" description="Helical" evidence="6">
    <location>
        <begin position="6"/>
        <end position="26"/>
    </location>
</feature>
<comment type="subcellular location">
    <subcellularLocation>
        <location evidence="1">Cell membrane</location>
        <topology evidence="1">Multi-pass membrane protein</topology>
    </subcellularLocation>
</comment>
<accession>A0A0B5E5X1</accession>
<evidence type="ECO:0000256" key="3">
    <source>
        <dbReference type="ARBA" id="ARBA00022692"/>
    </source>
</evidence>
<dbReference type="GO" id="GO:0044341">
    <property type="term" value="P:sodium-dependent phosphate transport"/>
    <property type="evidence" value="ECO:0007669"/>
    <property type="project" value="InterPro"/>
</dbReference>
<evidence type="ECO:0000313" key="7">
    <source>
        <dbReference type="EMBL" id="AJE48421.1"/>
    </source>
</evidence>
<dbReference type="HOGENOM" id="CLU_025623_1_0_5"/>
<evidence type="ECO:0000256" key="6">
    <source>
        <dbReference type="SAM" id="Phobius"/>
    </source>
</evidence>